<reference evidence="2" key="1">
    <citation type="submission" date="2023-01" db="EMBL/GenBank/DDBJ databases">
        <title>Exophiala dermititidis isolated from Cystic Fibrosis Patient.</title>
        <authorList>
            <person name="Kurbessoian T."/>
            <person name="Crocker A."/>
            <person name="Murante D."/>
            <person name="Hogan D.A."/>
            <person name="Stajich J.E."/>
        </authorList>
    </citation>
    <scope>NUCLEOTIDE SEQUENCE</scope>
    <source>
        <strain evidence="2">Ex8</strain>
    </source>
</reference>
<dbReference type="Proteomes" id="UP001161757">
    <property type="component" value="Unassembled WGS sequence"/>
</dbReference>
<evidence type="ECO:0000256" key="1">
    <source>
        <dbReference type="SAM" id="MobiDB-lite"/>
    </source>
</evidence>
<sequence length="100" mass="11035">MQALKRRGKERVPVSILYIQPGQVSARGEENIGQVCPAGQPARTVETVSSGGYRYALRMAKRNDASIDNKQGIVNADRTSRSERQGAGRHFTLNQHHDCS</sequence>
<dbReference type="AlphaFoldDB" id="A0AAN6F2I2"/>
<gene>
    <name evidence="2" type="ORF">HRR80_002766</name>
</gene>
<comment type="caution">
    <text evidence="2">The sequence shown here is derived from an EMBL/GenBank/DDBJ whole genome shotgun (WGS) entry which is preliminary data.</text>
</comment>
<protein>
    <submittedName>
        <fullName evidence="2">Uncharacterized protein</fullName>
    </submittedName>
</protein>
<proteinExistence type="predicted"/>
<feature type="region of interest" description="Disordered" evidence="1">
    <location>
        <begin position="77"/>
        <end position="100"/>
    </location>
</feature>
<evidence type="ECO:0000313" key="2">
    <source>
        <dbReference type="EMBL" id="KAJ8994272.1"/>
    </source>
</evidence>
<evidence type="ECO:0000313" key="3">
    <source>
        <dbReference type="Proteomes" id="UP001161757"/>
    </source>
</evidence>
<accession>A0AAN6F2I2</accession>
<dbReference type="EMBL" id="JAJGCB010000003">
    <property type="protein sequence ID" value="KAJ8994272.1"/>
    <property type="molecule type" value="Genomic_DNA"/>
</dbReference>
<name>A0AAN6F2I2_EXODE</name>
<organism evidence="2 3">
    <name type="scientific">Exophiala dermatitidis</name>
    <name type="common">Black yeast-like fungus</name>
    <name type="synonym">Wangiella dermatitidis</name>
    <dbReference type="NCBI Taxonomy" id="5970"/>
    <lineage>
        <taxon>Eukaryota</taxon>
        <taxon>Fungi</taxon>
        <taxon>Dikarya</taxon>
        <taxon>Ascomycota</taxon>
        <taxon>Pezizomycotina</taxon>
        <taxon>Eurotiomycetes</taxon>
        <taxon>Chaetothyriomycetidae</taxon>
        <taxon>Chaetothyriales</taxon>
        <taxon>Herpotrichiellaceae</taxon>
        <taxon>Exophiala</taxon>
    </lineage>
</organism>